<organism evidence="2 3">
    <name type="scientific">Actinocatenispora rupis</name>
    <dbReference type="NCBI Taxonomy" id="519421"/>
    <lineage>
        <taxon>Bacteria</taxon>
        <taxon>Bacillati</taxon>
        <taxon>Actinomycetota</taxon>
        <taxon>Actinomycetes</taxon>
        <taxon>Micromonosporales</taxon>
        <taxon>Micromonosporaceae</taxon>
        <taxon>Actinocatenispora</taxon>
    </lineage>
</organism>
<sequence length="405" mass="43254">MTDQLVITGGRVVPVLGDPIENGTVVVTDGRITAVGPAADVPVPDGATTVDAAGGWVLPGFVEAHAHVGIGEEGIGWEGRDYNETTDPNGARLRAADGINPADIGFADALSGGITTVVVKPGSANPIGGQTVAVKTWGRTVDEMIVRDPASVKSALGENPKRVYSEQKKLPSTRLGVAAVIRDAFLRAQDYRYGRDYAAAEGKPFTRDATYEILVRVLDREVPWCQHTHRADDIATAIRLSEEFGYRLVVNHGTEGHLIADLLADKEIPVVIGPLFTSRSKVEVKERSLRNPGILARAGVEIALTTDHPVVPIEFLVYQAALSVKEGLDPDVALRSITTNPARMLALDDRVGALAPGLDGDVVIWSGDPLDVRNRALRVFVAGRDVYRFDESSGVGVVADPYHRG</sequence>
<gene>
    <name evidence="2" type="ORF">Aru02nite_39220</name>
</gene>
<dbReference type="Pfam" id="PF01979">
    <property type="entry name" value="Amidohydro_1"/>
    <property type="match status" value="1"/>
</dbReference>
<feature type="domain" description="Amidohydrolase-related" evidence="1">
    <location>
        <begin position="56"/>
        <end position="374"/>
    </location>
</feature>
<dbReference type="AlphaFoldDB" id="A0A8J3JBM9"/>
<evidence type="ECO:0000313" key="2">
    <source>
        <dbReference type="EMBL" id="GID13033.1"/>
    </source>
</evidence>
<dbReference type="PANTHER" id="PTHR43135:SF3">
    <property type="entry name" value="ALPHA-D-RIBOSE 1-METHYLPHOSPHONATE 5-TRIPHOSPHATE DIPHOSPHATASE"/>
    <property type="match status" value="1"/>
</dbReference>
<dbReference type="SUPFAM" id="SSF51338">
    <property type="entry name" value="Composite domain of metallo-dependent hydrolases"/>
    <property type="match status" value="1"/>
</dbReference>
<dbReference type="CDD" id="cd01309">
    <property type="entry name" value="Met_dep_hydrolase_C"/>
    <property type="match status" value="1"/>
</dbReference>
<name>A0A8J3JBM9_9ACTN</name>
<dbReference type="Proteomes" id="UP000612808">
    <property type="component" value="Unassembled WGS sequence"/>
</dbReference>
<dbReference type="EMBL" id="BOMB01000021">
    <property type="protein sequence ID" value="GID13033.1"/>
    <property type="molecule type" value="Genomic_DNA"/>
</dbReference>
<dbReference type="Gene3D" id="2.30.40.10">
    <property type="entry name" value="Urease, subunit C, domain 1"/>
    <property type="match status" value="1"/>
</dbReference>
<dbReference type="InterPro" id="IPR006680">
    <property type="entry name" value="Amidohydro-rel"/>
</dbReference>
<accession>A0A8J3JBM9</accession>
<dbReference type="InterPro" id="IPR011059">
    <property type="entry name" value="Metal-dep_hydrolase_composite"/>
</dbReference>
<dbReference type="SUPFAM" id="SSF51556">
    <property type="entry name" value="Metallo-dependent hydrolases"/>
    <property type="match status" value="1"/>
</dbReference>
<dbReference type="InterPro" id="IPR051781">
    <property type="entry name" value="Metallo-dep_Hydrolase"/>
</dbReference>
<dbReference type="PANTHER" id="PTHR43135">
    <property type="entry name" value="ALPHA-D-RIBOSE 1-METHYLPHOSPHONATE 5-TRIPHOSPHATE DIPHOSPHATASE"/>
    <property type="match status" value="1"/>
</dbReference>
<dbReference type="Gene3D" id="3.20.20.140">
    <property type="entry name" value="Metal-dependent hydrolases"/>
    <property type="match status" value="1"/>
</dbReference>
<evidence type="ECO:0000259" key="1">
    <source>
        <dbReference type="Pfam" id="PF01979"/>
    </source>
</evidence>
<dbReference type="RefSeq" id="WP_203659613.1">
    <property type="nucleotide sequence ID" value="NZ_BAAAZM010000008.1"/>
</dbReference>
<dbReference type="InterPro" id="IPR032466">
    <property type="entry name" value="Metal_Hydrolase"/>
</dbReference>
<proteinExistence type="predicted"/>
<dbReference type="GO" id="GO:0016810">
    <property type="term" value="F:hydrolase activity, acting on carbon-nitrogen (but not peptide) bonds"/>
    <property type="evidence" value="ECO:0007669"/>
    <property type="project" value="InterPro"/>
</dbReference>
<evidence type="ECO:0000313" key="3">
    <source>
        <dbReference type="Proteomes" id="UP000612808"/>
    </source>
</evidence>
<keyword evidence="3" id="KW-1185">Reference proteome</keyword>
<reference evidence="2" key="1">
    <citation type="submission" date="2021-01" db="EMBL/GenBank/DDBJ databases">
        <title>Whole genome shotgun sequence of Actinocatenispora rupis NBRC 107355.</title>
        <authorList>
            <person name="Komaki H."/>
            <person name="Tamura T."/>
        </authorList>
    </citation>
    <scope>NUCLEOTIDE SEQUENCE</scope>
    <source>
        <strain evidence="2">NBRC 107355</strain>
    </source>
</reference>
<protein>
    <submittedName>
        <fullName evidence="2">Amidohydrolase</fullName>
    </submittedName>
</protein>
<comment type="caution">
    <text evidence="2">The sequence shown here is derived from an EMBL/GenBank/DDBJ whole genome shotgun (WGS) entry which is preliminary data.</text>
</comment>